<dbReference type="AlphaFoldDB" id="A0A5C7ABU0"/>
<evidence type="ECO:0000259" key="6">
    <source>
        <dbReference type="PROSITE" id="PS51387"/>
    </source>
</evidence>
<evidence type="ECO:0000256" key="5">
    <source>
        <dbReference type="ARBA" id="ARBA00023002"/>
    </source>
</evidence>
<dbReference type="SUPFAM" id="SSF56176">
    <property type="entry name" value="FAD-binding/transporter-associated domain-like"/>
    <property type="match status" value="1"/>
</dbReference>
<dbReference type="PANTHER" id="PTHR42973">
    <property type="entry name" value="BINDING OXIDOREDUCTASE, PUTATIVE (AFU_ORTHOLOGUE AFUA_1G17690)-RELATED"/>
    <property type="match status" value="1"/>
</dbReference>
<accession>A0A5C7ABU0</accession>
<evidence type="ECO:0000256" key="3">
    <source>
        <dbReference type="ARBA" id="ARBA00022630"/>
    </source>
</evidence>
<evidence type="ECO:0000313" key="7">
    <source>
        <dbReference type="EMBL" id="TXE05707.1"/>
    </source>
</evidence>
<dbReference type="InterPro" id="IPR036318">
    <property type="entry name" value="FAD-bd_PCMH-like_sf"/>
</dbReference>
<dbReference type="PANTHER" id="PTHR42973:SF39">
    <property type="entry name" value="FAD-BINDING PCMH-TYPE DOMAIN-CONTAINING PROTEIN"/>
    <property type="match status" value="1"/>
</dbReference>
<evidence type="ECO:0000256" key="4">
    <source>
        <dbReference type="ARBA" id="ARBA00022827"/>
    </source>
</evidence>
<dbReference type="PROSITE" id="PS00862">
    <property type="entry name" value="OX2_COVAL_FAD"/>
    <property type="match status" value="1"/>
</dbReference>
<sequence>MKTAIKEISPQIIKAFVEQLNGRVIVPSDGNYDETREVYNAMIDKRPGLFAMCENADDVMAAVNFGRVNNLLVAIRGGGHNGAGLGLCTDGLVIDLSGIKFVDVDTSNNTVKVGGGNIWNEVDQVTHEFGLAIPSGMISTTGVGGLTLGGGIGYLTRKYGLTIDNLLEAEMVLADGKFVTVNAKENTDLFWAIRGGGGNFGVVTSFKFQAHPVKMIMGGPTLWPIEKVEEVMSWYNGFIQNVSEDLNGFIATMIIPESPFPEHLHNKMFCGIVWCYVGNPDKFDQIFKPVLDQNPVFAHVGEMPYPALQTLFDELLPKGLQWYWRADFFNELGPEVRAQHLKFGSKIPTSLSQMHLYPISGAASRVGADETPWAYRDAKYAGVYVGVDPDPANASKITDWCKDYYNALHPFSAGGAYSNFMMEEGEDRVKASYKHNYERLVKIKRVYDPENLFRVNQNIKV</sequence>
<dbReference type="InterPro" id="IPR016169">
    <property type="entry name" value="FAD-bd_PCMH_sub2"/>
</dbReference>
<dbReference type="GO" id="GO:0016491">
    <property type="term" value="F:oxidoreductase activity"/>
    <property type="evidence" value="ECO:0007669"/>
    <property type="project" value="UniProtKB-KW"/>
</dbReference>
<dbReference type="EMBL" id="VORX01000010">
    <property type="protein sequence ID" value="TXE05707.1"/>
    <property type="molecule type" value="Genomic_DNA"/>
</dbReference>
<dbReference type="GO" id="GO:0071949">
    <property type="term" value="F:FAD binding"/>
    <property type="evidence" value="ECO:0007669"/>
    <property type="project" value="InterPro"/>
</dbReference>
<keyword evidence="3" id="KW-0285">Flavoprotein</keyword>
<dbReference type="Gene3D" id="3.30.43.10">
    <property type="entry name" value="Uridine Diphospho-n-acetylenolpyruvylglucosamine Reductase, domain 2"/>
    <property type="match status" value="1"/>
</dbReference>
<keyword evidence="5" id="KW-0560">Oxidoreductase</keyword>
<feature type="domain" description="FAD-binding PCMH-type" evidence="6">
    <location>
        <begin position="42"/>
        <end position="213"/>
    </location>
</feature>
<evidence type="ECO:0000256" key="2">
    <source>
        <dbReference type="ARBA" id="ARBA00005466"/>
    </source>
</evidence>
<dbReference type="Proteomes" id="UP000321734">
    <property type="component" value="Unassembled WGS sequence"/>
</dbReference>
<protein>
    <submittedName>
        <fullName evidence="7">FAD-binding oxidoreductase</fullName>
    </submittedName>
</protein>
<dbReference type="InterPro" id="IPR016166">
    <property type="entry name" value="FAD-bd_PCMH"/>
</dbReference>
<evidence type="ECO:0000313" key="8">
    <source>
        <dbReference type="Proteomes" id="UP000321734"/>
    </source>
</evidence>
<dbReference type="InterPro" id="IPR016167">
    <property type="entry name" value="FAD-bd_PCMH_sub1"/>
</dbReference>
<dbReference type="Pfam" id="PF08031">
    <property type="entry name" value="BBE"/>
    <property type="match status" value="1"/>
</dbReference>
<dbReference type="Gene3D" id="3.40.462.20">
    <property type="match status" value="1"/>
</dbReference>
<comment type="cofactor">
    <cofactor evidence="1">
        <name>FAD</name>
        <dbReference type="ChEBI" id="CHEBI:57692"/>
    </cofactor>
</comment>
<dbReference type="OrthoDB" id="545125at2"/>
<gene>
    <name evidence="7" type="ORF">ES711_15430</name>
</gene>
<dbReference type="Gene3D" id="3.30.465.10">
    <property type="match status" value="1"/>
</dbReference>
<keyword evidence="8" id="KW-1185">Reference proteome</keyword>
<comment type="caution">
    <text evidence="7">The sequence shown here is derived from an EMBL/GenBank/DDBJ whole genome shotgun (WGS) entry which is preliminary data.</text>
</comment>
<dbReference type="InterPro" id="IPR012951">
    <property type="entry name" value="BBE"/>
</dbReference>
<dbReference type="PROSITE" id="PS51387">
    <property type="entry name" value="FAD_PCMH"/>
    <property type="match status" value="1"/>
</dbReference>
<dbReference type="InterPro" id="IPR050416">
    <property type="entry name" value="FAD-linked_Oxidoreductase"/>
</dbReference>
<dbReference type="InterPro" id="IPR006093">
    <property type="entry name" value="Oxy_OxRdtase_FAD_BS"/>
</dbReference>
<dbReference type="InterPro" id="IPR006094">
    <property type="entry name" value="Oxid_FAD_bind_N"/>
</dbReference>
<dbReference type="Pfam" id="PF01565">
    <property type="entry name" value="FAD_binding_4"/>
    <property type="match status" value="1"/>
</dbReference>
<proteinExistence type="inferred from homology"/>
<keyword evidence="4" id="KW-0274">FAD</keyword>
<reference evidence="7 8" key="1">
    <citation type="submission" date="2019-08" db="EMBL/GenBank/DDBJ databases">
        <title>Genome sequence of Gelidibacter salicanalis IC162T.</title>
        <authorList>
            <person name="Bowman J.P."/>
        </authorList>
    </citation>
    <scope>NUCLEOTIDE SEQUENCE [LARGE SCALE GENOMIC DNA]</scope>
    <source>
        <strain evidence="7 8">IC162</strain>
    </source>
</reference>
<name>A0A5C7ABU0_9FLAO</name>
<evidence type="ECO:0000256" key="1">
    <source>
        <dbReference type="ARBA" id="ARBA00001974"/>
    </source>
</evidence>
<comment type="similarity">
    <text evidence="2">Belongs to the oxygen-dependent FAD-linked oxidoreductase family.</text>
</comment>
<organism evidence="7 8">
    <name type="scientific">Gelidibacter salicanalis</name>
    <dbReference type="NCBI Taxonomy" id="291193"/>
    <lineage>
        <taxon>Bacteria</taxon>
        <taxon>Pseudomonadati</taxon>
        <taxon>Bacteroidota</taxon>
        <taxon>Flavobacteriia</taxon>
        <taxon>Flavobacteriales</taxon>
        <taxon>Flavobacteriaceae</taxon>
        <taxon>Gelidibacter</taxon>
    </lineage>
</organism>